<evidence type="ECO:0008006" key="3">
    <source>
        <dbReference type="Google" id="ProtNLM"/>
    </source>
</evidence>
<gene>
    <name evidence="1" type="ORF">CK510_00145</name>
</gene>
<dbReference type="AlphaFoldDB" id="A0A2A2TRH3"/>
<comment type="caution">
    <text evidence="1">The sequence shown here is derived from an EMBL/GenBank/DDBJ whole genome shotgun (WGS) entry which is preliminary data.</text>
</comment>
<evidence type="ECO:0000313" key="1">
    <source>
        <dbReference type="EMBL" id="PAX60758.1"/>
    </source>
</evidence>
<organism evidence="1 2">
    <name type="scientific">Brunnivagina elsteri CCALA 953</name>
    <dbReference type="NCBI Taxonomy" id="987040"/>
    <lineage>
        <taxon>Bacteria</taxon>
        <taxon>Bacillati</taxon>
        <taxon>Cyanobacteriota</taxon>
        <taxon>Cyanophyceae</taxon>
        <taxon>Nostocales</taxon>
        <taxon>Calotrichaceae</taxon>
        <taxon>Brunnivagina</taxon>
    </lineage>
</organism>
<reference evidence="1 2" key="1">
    <citation type="submission" date="2017-08" db="EMBL/GenBank/DDBJ databases">
        <title>Draft genome sequence of filamentous cyanobacterium Calothrix elsteri CCALA 953.</title>
        <authorList>
            <person name="Gagunashvili A.N."/>
            <person name="Elster J."/>
            <person name="Andresson O.S."/>
        </authorList>
    </citation>
    <scope>NUCLEOTIDE SEQUENCE [LARGE SCALE GENOMIC DNA]</scope>
    <source>
        <strain evidence="1 2">CCALA 953</strain>
    </source>
</reference>
<dbReference type="InterPro" id="IPR011990">
    <property type="entry name" value="TPR-like_helical_dom_sf"/>
</dbReference>
<proteinExistence type="predicted"/>
<keyword evidence="2" id="KW-1185">Reference proteome</keyword>
<sequence>MSLIRELLRCPSGDELALLQANLELVDTNLVQLMEQVATRATEKGANATADFLRDLAEQLKEILSPEGIEYSQDGEIFSAHLELIEALLNCPSGAETGILRANQELIDAGFVLSLQRFAKMLTEIGEERAAEFLQNIAEPLTQALSGDSVAISRDYLDLLGDILRVVASGDIQALYLLLEDNLDNLDTGFAEALEDWATSTLAVVKPDIAHNIAADIVKFATLIQDFSYGEATDNLEIAIAGYEVALRAYRRDRFPQQWAEVQNFLGNAYLKRIIGEKATNIEVAIECHKAALEIFQRDQFPEKWANTQYYLGTAYQKRIYGNKTENSQISSDYFQAASEISEEENPE</sequence>
<evidence type="ECO:0000313" key="2">
    <source>
        <dbReference type="Proteomes" id="UP000218238"/>
    </source>
</evidence>
<dbReference type="SUPFAM" id="SSF48452">
    <property type="entry name" value="TPR-like"/>
    <property type="match status" value="1"/>
</dbReference>
<dbReference type="EMBL" id="NTFS01000001">
    <property type="protein sequence ID" value="PAX60758.1"/>
    <property type="molecule type" value="Genomic_DNA"/>
</dbReference>
<dbReference type="Proteomes" id="UP000218238">
    <property type="component" value="Unassembled WGS sequence"/>
</dbReference>
<name>A0A2A2TRH3_9CYAN</name>
<accession>A0A2A2TRH3</accession>
<dbReference type="Gene3D" id="1.25.40.10">
    <property type="entry name" value="Tetratricopeptide repeat domain"/>
    <property type="match status" value="1"/>
</dbReference>
<protein>
    <recommendedName>
        <fullName evidence="3">Tetratricopeptide repeat protein</fullName>
    </recommendedName>
</protein>